<reference evidence="1 2" key="1">
    <citation type="journal article" date="2014" name="Genome Biol. Evol.">
        <title>Molecular evolution of the substrate utilization strategies and putative virulence factors in mosquito-associated Spiroplasma species.</title>
        <authorList>
            <person name="Chang T.H."/>
            <person name="Lo W.S."/>
            <person name="Ku C."/>
            <person name="Chen L.L."/>
            <person name="Kuo C.H."/>
        </authorList>
    </citation>
    <scope>NUCLEOTIDE SEQUENCE [LARGE SCALE GENOMIC DNA]</scope>
    <source>
        <strain evidence="1">AES-1</strain>
    </source>
</reference>
<sequence length="29" mass="3160">MSIPSVIGWKLNKVEIINESAMVIAISIC</sequence>
<dbReference type="Proteomes" id="UP000019267">
    <property type="component" value="Chromosome"/>
</dbReference>
<dbReference type="AlphaFoldDB" id="W6A6K1"/>
<proteinExistence type="predicted"/>
<dbReference type="STRING" id="1276246.SCULI_v1c01590"/>
<dbReference type="KEGG" id="scq:SCULI_v1c01590"/>
<accession>W6A6K1</accession>
<evidence type="ECO:0000313" key="1">
    <source>
        <dbReference type="EMBL" id="AHI52500.1"/>
    </source>
</evidence>
<dbReference type="HOGENOM" id="CLU_3410230_0_0_14"/>
<name>W6A6K1_9MOLU</name>
<protein>
    <submittedName>
        <fullName evidence="1">Uncharacterized protein</fullName>
    </submittedName>
</protein>
<organism evidence="1 2">
    <name type="scientific">Spiroplasma culicicola AES-1</name>
    <dbReference type="NCBI Taxonomy" id="1276246"/>
    <lineage>
        <taxon>Bacteria</taxon>
        <taxon>Bacillati</taxon>
        <taxon>Mycoplasmatota</taxon>
        <taxon>Mollicutes</taxon>
        <taxon>Entomoplasmatales</taxon>
        <taxon>Spiroplasmataceae</taxon>
        <taxon>Spiroplasma</taxon>
    </lineage>
</organism>
<gene>
    <name evidence="1" type="ORF">SCULI_v1c01590</name>
</gene>
<keyword evidence="2" id="KW-1185">Reference proteome</keyword>
<evidence type="ECO:0000313" key="2">
    <source>
        <dbReference type="Proteomes" id="UP000019267"/>
    </source>
</evidence>
<dbReference type="EMBL" id="CP006681">
    <property type="protein sequence ID" value="AHI52500.1"/>
    <property type="molecule type" value="Genomic_DNA"/>
</dbReference>